<evidence type="ECO:0000313" key="4">
    <source>
        <dbReference type="Proteomes" id="UP000297564"/>
    </source>
</evidence>
<evidence type="ECO:0000313" key="3">
    <source>
        <dbReference type="EMBL" id="TFZ03200.1"/>
    </source>
</evidence>
<dbReference type="EMBL" id="SMLL01000002">
    <property type="protein sequence ID" value="TFZ03200.1"/>
    <property type="molecule type" value="Genomic_DNA"/>
</dbReference>
<accession>A0A4Z0BY12</accession>
<dbReference type="SUPFAM" id="SSF158472">
    <property type="entry name" value="HAMP domain-like"/>
    <property type="match status" value="1"/>
</dbReference>
<dbReference type="InterPro" id="IPR021796">
    <property type="entry name" value="Tll0287-like_dom"/>
</dbReference>
<dbReference type="GO" id="GO:0007165">
    <property type="term" value="P:signal transduction"/>
    <property type="evidence" value="ECO:0007669"/>
    <property type="project" value="InterPro"/>
</dbReference>
<dbReference type="SMART" id="SM00304">
    <property type="entry name" value="HAMP"/>
    <property type="match status" value="1"/>
</dbReference>
<dbReference type="CDD" id="cd06225">
    <property type="entry name" value="HAMP"/>
    <property type="match status" value="1"/>
</dbReference>
<dbReference type="InterPro" id="IPR003660">
    <property type="entry name" value="HAMP_dom"/>
</dbReference>
<sequence>MNTMGLRPKFSVAMGVGLLAGLAATLLLCEHELEQNARRDVIRQARLVLDAAETARRDTMDQHQSRSLVMPTPLLPPSEPSFAAYEAVERVRRRHAEFHYTEAVANPVQPGGPDADWEHALIDRFRLQAQLHELVTEAAGGTLLVLARAVRTGGAFQSDGAADGTTRGAGELASVQIVSVPAIVAARQADAVFWPLALKLAGLFIAVFVVLERLYACFVGRPLRELAEISTRVSLGDFDQPEFSDASADDIALLGHAFNRMRRSVTLALRLLTPEPSA</sequence>
<dbReference type="GO" id="GO:0016020">
    <property type="term" value="C:membrane"/>
    <property type="evidence" value="ECO:0007669"/>
    <property type="project" value="InterPro"/>
</dbReference>
<gene>
    <name evidence="3" type="ORF">EZ242_04745</name>
</gene>
<keyword evidence="1" id="KW-1133">Transmembrane helix</keyword>
<name>A0A4Z0BY12_9BURK</name>
<dbReference type="Pfam" id="PF11845">
    <property type="entry name" value="Tll0287-like"/>
    <property type="match status" value="1"/>
</dbReference>
<protein>
    <submittedName>
        <fullName evidence="3">DUF3365 domain-containing protein</fullName>
    </submittedName>
</protein>
<dbReference type="Pfam" id="PF00672">
    <property type="entry name" value="HAMP"/>
    <property type="match status" value="1"/>
</dbReference>
<comment type="caution">
    <text evidence="3">The sequence shown here is derived from an EMBL/GenBank/DDBJ whole genome shotgun (WGS) entry which is preliminary data.</text>
</comment>
<keyword evidence="1" id="KW-0812">Transmembrane</keyword>
<evidence type="ECO:0000259" key="2">
    <source>
        <dbReference type="PROSITE" id="PS50885"/>
    </source>
</evidence>
<evidence type="ECO:0000256" key="1">
    <source>
        <dbReference type="SAM" id="Phobius"/>
    </source>
</evidence>
<dbReference type="Proteomes" id="UP000297564">
    <property type="component" value="Unassembled WGS sequence"/>
</dbReference>
<feature type="domain" description="HAMP" evidence="2">
    <location>
        <begin position="221"/>
        <end position="270"/>
    </location>
</feature>
<dbReference type="OrthoDB" id="114218at2"/>
<proteinExistence type="predicted"/>
<dbReference type="PROSITE" id="PS50885">
    <property type="entry name" value="HAMP"/>
    <property type="match status" value="1"/>
</dbReference>
<reference evidence="3 4" key="1">
    <citation type="submission" date="2019-03" db="EMBL/GenBank/DDBJ databases">
        <title>Ramlibacter rhizophilus CCTCC AB2015357, whole genome shotgun sequence.</title>
        <authorList>
            <person name="Zhang X."/>
            <person name="Feng G."/>
            <person name="Zhu H."/>
        </authorList>
    </citation>
    <scope>NUCLEOTIDE SEQUENCE [LARGE SCALE GENOMIC DNA]</scope>
    <source>
        <strain evidence="3 4">CCTCC AB2015357</strain>
    </source>
</reference>
<keyword evidence="4" id="KW-1185">Reference proteome</keyword>
<feature type="transmembrane region" description="Helical" evidence="1">
    <location>
        <begin position="192"/>
        <end position="211"/>
    </location>
</feature>
<organism evidence="3 4">
    <name type="scientific">Ramlibacter rhizophilus</name>
    <dbReference type="NCBI Taxonomy" id="1781167"/>
    <lineage>
        <taxon>Bacteria</taxon>
        <taxon>Pseudomonadati</taxon>
        <taxon>Pseudomonadota</taxon>
        <taxon>Betaproteobacteria</taxon>
        <taxon>Burkholderiales</taxon>
        <taxon>Comamonadaceae</taxon>
        <taxon>Ramlibacter</taxon>
    </lineage>
</organism>
<keyword evidence="1" id="KW-0472">Membrane</keyword>
<dbReference type="AlphaFoldDB" id="A0A4Z0BY12"/>
<dbReference type="Gene3D" id="6.10.340.10">
    <property type="match status" value="1"/>
</dbReference>